<dbReference type="GO" id="GO:0016020">
    <property type="term" value="C:membrane"/>
    <property type="evidence" value="ECO:0007669"/>
    <property type="project" value="UniProtKB-SubCell"/>
</dbReference>
<gene>
    <name evidence="7" type="ORF">TPSB3V08_LOCUS655</name>
</gene>
<evidence type="ECO:0000313" key="7">
    <source>
        <dbReference type="EMBL" id="CAD7396403.1"/>
    </source>
</evidence>
<evidence type="ECO:0000256" key="2">
    <source>
        <dbReference type="ARBA" id="ARBA00022692"/>
    </source>
</evidence>
<keyword evidence="3 5" id="KW-1133">Transmembrane helix</keyword>
<evidence type="ECO:0000256" key="5">
    <source>
        <dbReference type="SAM" id="Phobius"/>
    </source>
</evidence>
<dbReference type="InterPro" id="IPR013057">
    <property type="entry name" value="AA_transpt_TM"/>
</dbReference>
<evidence type="ECO:0000256" key="1">
    <source>
        <dbReference type="ARBA" id="ARBA00004370"/>
    </source>
</evidence>
<comment type="subcellular location">
    <subcellularLocation>
        <location evidence="1">Membrane</location>
    </subcellularLocation>
</comment>
<accession>A0A7R9CII1</accession>
<feature type="transmembrane region" description="Helical" evidence="5">
    <location>
        <begin position="49"/>
        <end position="70"/>
    </location>
</feature>
<evidence type="ECO:0000256" key="4">
    <source>
        <dbReference type="ARBA" id="ARBA00023136"/>
    </source>
</evidence>
<organism evidence="7">
    <name type="scientific">Timema poppense</name>
    <name type="common">Walking stick</name>
    <dbReference type="NCBI Taxonomy" id="170557"/>
    <lineage>
        <taxon>Eukaryota</taxon>
        <taxon>Metazoa</taxon>
        <taxon>Ecdysozoa</taxon>
        <taxon>Arthropoda</taxon>
        <taxon>Hexapoda</taxon>
        <taxon>Insecta</taxon>
        <taxon>Pterygota</taxon>
        <taxon>Neoptera</taxon>
        <taxon>Polyneoptera</taxon>
        <taxon>Phasmatodea</taxon>
        <taxon>Timematodea</taxon>
        <taxon>Timematoidea</taxon>
        <taxon>Timematidae</taxon>
        <taxon>Timema</taxon>
    </lineage>
</organism>
<feature type="domain" description="Amino acid transporter transmembrane" evidence="6">
    <location>
        <begin position="9"/>
        <end position="84"/>
    </location>
</feature>
<proteinExistence type="predicted"/>
<protein>
    <recommendedName>
        <fullName evidence="6">Amino acid transporter transmembrane domain-containing protein</fullName>
    </recommendedName>
</protein>
<dbReference type="EMBL" id="OD000206">
    <property type="protein sequence ID" value="CAD7396403.1"/>
    <property type="molecule type" value="Genomic_DNA"/>
</dbReference>
<evidence type="ECO:0000256" key="3">
    <source>
        <dbReference type="ARBA" id="ARBA00022989"/>
    </source>
</evidence>
<feature type="transmembrane region" description="Helical" evidence="5">
    <location>
        <begin position="26"/>
        <end position="43"/>
    </location>
</feature>
<reference evidence="7" key="1">
    <citation type="submission" date="2020-11" db="EMBL/GenBank/DDBJ databases">
        <authorList>
            <person name="Tran Van P."/>
        </authorList>
    </citation>
    <scope>NUCLEOTIDE SEQUENCE</scope>
</reference>
<sequence>MKKAHLVKEEKCGKSPMHKDFHWKRCLVRTLMVCVMVFVGETIPKFGKILSLVGGSTVTLLTFVFPPLFYMRLCDQKNVEWMERIPLDWWPPGNNLGLAGQSGRPSSRSEVEGVIDYQESSGGSGGTTPSATPPPWICHWLKVKYNGEQATDQFEGEEKKKSVFELMKKTEFLNLNYALKLKQNSQVNITLDDNKGIVEVQKLVMLMRSIVIPV</sequence>
<keyword evidence="4 5" id="KW-0472">Membrane</keyword>
<name>A0A7R9CII1_TIMPO</name>
<keyword evidence="2 5" id="KW-0812">Transmembrane</keyword>
<dbReference type="Pfam" id="PF01490">
    <property type="entry name" value="Aa_trans"/>
    <property type="match status" value="1"/>
</dbReference>
<evidence type="ECO:0000259" key="6">
    <source>
        <dbReference type="Pfam" id="PF01490"/>
    </source>
</evidence>
<dbReference type="AlphaFoldDB" id="A0A7R9CII1"/>